<dbReference type="EMBL" id="JAVDUI010000001">
    <property type="protein sequence ID" value="MDR6891242.1"/>
    <property type="molecule type" value="Genomic_DNA"/>
</dbReference>
<dbReference type="GO" id="GO:0008297">
    <property type="term" value="F:single-stranded DNA exodeoxyribonuclease activity"/>
    <property type="evidence" value="ECO:0007669"/>
    <property type="project" value="TreeGrafter"/>
</dbReference>
<name>A0AAE3YEI0_9MICC</name>
<sequence length="280" mass="30875">MTSPRLATATPYGRMYARSVGTEPTVPSITTVIAQQPMDLGGWHGHMAATEIANHPDLDKALARPAALRALIKEAASAAERYRDAAAERGDRVHDYCEQVALHALGRDHTRDEARDRLAQHGETGYADRFDEWWDRFRPVPLAAEVTVWNETVGYAGTLDLVAEISGRVCLIDYKTKGTDRRGRVKDLDPKVVLQLVAGLKAEESIVDPDAGEWEPWRHGAAEILMGVAVGETEVRAHRANPAHLPAHWHQFCALRRAWETSRLVAELGAPLTELPPPAP</sequence>
<dbReference type="SUPFAM" id="SSF52980">
    <property type="entry name" value="Restriction endonuclease-like"/>
    <property type="match status" value="1"/>
</dbReference>
<evidence type="ECO:0008006" key="3">
    <source>
        <dbReference type="Google" id="ProtNLM"/>
    </source>
</evidence>
<dbReference type="AlphaFoldDB" id="A0AAE3YEI0"/>
<accession>A0AAE3YEI0</accession>
<organism evidence="1 2">
    <name type="scientific">Falsarthrobacter nasiphocae</name>
    <dbReference type="NCBI Taxonomy" id="189863"/>
    <lineage>
        <taxon>Bacteria</taxon>
        <taxon>Bacillati</taxon>
        <taxon>Actinomycetota</taxon>
        <taxon>Actinomycetes</taxon>
        <taxon>Micrococcales</taxon>
        <taxon>Micrococcaceae</taxon>
        <taxon>Falsarthrobacter</taxon>
    </lineage>
</organism>
<dbReference type="Proteomes" id="UP001247307">
    <property type="component" value="Unassembled WGS sequence"/>
</dbReference>
<keyword evidence="2" id="KW-1185">Reference proteome</keyword>
<evidence type="ECO:0000313" key="1">
    <source>
        <dbReference type="EMBL" id="MDR6891242.1"/>
    </source>
</evidence>
<comment type="caution">
    <text evidence="1">The sequence shown here is derived from an EMBL/GenBank/DDBJ whole genome shotgun (WGS) entry which is preliminary data.</text>
</comment>
<evidence type="ECO:0000313" key="2">
    <source>
        <dbReference type="Proteomes" id="UP001247307"/>
    </source>
</evidence>
<protein>
    <recommendedName>
        <fullName evidence="3">Cytochrome</fullName>
    </recommendedName>
</protein>
<dbReference type="PANTHER" id="PTHR31340">
    <property type="entry name" value="MITOCHONDRIAL GENOME MAINTENANCE EXONUCLEASE 1"/>
    <property type="match status" value="1"/>
</dbReference>
<gene>
    <name evidence="1" type="ORF">J2S35_000182</name>
</gene>
<dbReference type="InterPro" id="IPR011335">
    <property type="entry name" value="Restrct_endonuc-II-like"/>
</dbReference>
<dbReference type="PANTHER" id="PTHR31340:SF3">
    <property type="entry name" value="MITOCHONDRIAL GENOME MAINTENANCE EXONUCLEASE 1"/>
    <property type="match status" value="1"/>
</dbReference>
<proteinExistence type="predicted"/>
<dbReference type="RefSeq" id="WP_309848804.1">
    <property type="nucleotide sequence ID" value="NZ_BAAAIU010000004.1"/>
</dbReference>
<reference evidence="1" key="1">
    <citation type="submission" date="2023-07" db="EMBL/GenBank/DDBJ databases">
        <title>Sequencing the genomes of 1000 actinobacteria strains.</title>
        <authorList>
            <person name="Klenk H.-P."/>
        </authorList>
    </citation>
    <scope>NUCLEOTIDE SEQUENCE</scope>
    <source>
        <strain evidence="1">DSM 13988</strain>
    </source>
</reference>